<reference evidence="1" key="1">
    <citation type="journal article" date="2014" name="Int. J. Syst. Evol. Microbiol.">
        <title>Complete genome sequence of Corynebacterium casei LMG S-19264T (=DSM 44701T), isolated from a smear-ripened cheese.</title>
        <authorList>
            <consortium name="US DOE Joint Genome Institute (JGI-PGF)"/>
            <person name="Walter F."/>
            <person name="Albersmeier A."/>
            <person name="Kalinowski J."/>
            <person name="Ruckert C."/>
        </authorList>
    </citation>
    <scope>NUCLEOTIDE SEQUENCE</scope>
    <source>
        <strain evidence="1">JCM 10088</strain>
    </source>
</reference>
<name>A0A830GUK8_9CREN</name>
<gene>
    <name evidence="1" type="ORF">GCM10007981_13110</name>
</gene>
<proteinExistence type="predicted"/>
<dbReference type="RefSeq" id="WP_188596627.1">
    <property type="nucleotide sequence ID" value="NZ_BMNL01000003.1"/>
</dbReference>
<comment type="caution">
    <text evidence="1">The sequence shown here is derived from an EMBL/GenBank/DDBJ whole genome shotgun (WGS) entry which is preliminary data.</text>
</comment>
<sequence length="131" mass="14715">MLHRFIVYITKDLSGSHLYRGSVKYCNKLAVDLRVRLVFKGPITKTGLEDWVSRIKLAMGETWAGSDRPVSDVFEIPSGMCVAGDVEYSIRNGLEDELDFARRKLISDGKLFIAGYEFDLIDESMSGTSID</sequence>
<reference evidence="1" key="2">
    <citation type="submission" date="2020-09" db="EMBL/GenBank/DDBJ databases">
        <authorList>
            <person name="Sun Q."/>
            <person name="Ohkuma M."/>
        </authorList>
    </citation>
    <scope>NUCLEOTIDE SEQUENCE</scope>
    <source>
        <strain evidence="1">JCM 10088</strain>
    </source>
</reference>
<organism evidence="1 2">
    <name type="scientific">Thermocladium modestius</name>
    <dbReference type="NCBI Taxonomy" id="62609"/>
    <lineage>
        <taxon>Archaea</taxon>
        <taxon>Thermoproteota</taxon>
        <taxon>Thermoprotei</taxon>
        <taxon>Thermoproteales</taxon>
        <taxon>Thermoproteaceae</taxon>
        <taxon>Thermocladium</taxon>
    </lineage>
</organism>
<dbReference type="EMBL" id="BMNL01000003">
    <property type="protein sequence ID" value="GGP21408.1"/>
    <property type="molecule type" value="Genomic_DNA"/>
</dbReference>
<accession>A0A830GUK8</accession>
<dbReference type="AlphaFoldDB" id="A0A830GUK8"/>
<dbReference type="OrthoDB" id="26483at2157"/>
<dbReference type="Proteomes" id="UP000610960">
    <property type="component" value="Unassembled WGS sequence"/>
</dbReference>
<protein>
    <submittedName>
        <fullName evidence="1">Uncharacterized protein</fullName>
    </submittedName>
</protein>
<keyword evidence="2" id="KW-1185">Reference proteome</keyword>
<evidence type="ECO:0000313" key="1">
    <source>
        <dbReference type="EMBL" id="GGP21408.1"/>
    </source>
</evidence>
<evidence type="ECO:0000313" key="2">
    <source>
        <dbReference type="Proteomes" id="UP000610960"/>
    </source>
</evidence>